<dbReference type="InterPro" id="IPR016140">
    <property type="entry name" value="Bifunc_inhib/LTP/seed_store"/>
</dbReference>
<keyword evidence="5 9" id="KW-0732">Signal</keyword>
<dbReference type="Proteomes" id="UP001642360">
    <property type="component" value="Unassembled WGS sequence"/>
</dbReference>
<accession>A0ABC8RRC0</accession>
<comment type="caution">
    <text evidence="11">The sequence shown here is derived from an EMBL/GenBank/DDBJ whole genome shotgun (WGS) entry which is preliminary data.</text>
</comment>
<reference evidence="11 13" key="1">
    <citation type="submission" date="2024-02" db="EMBL/GenBank/DDBJ databases">
        <authorList>
            <person name="Vignale AGUSTIN F."/>
            <person name="Sosa J E."/>
            <person name="Modenutti C."/>
        </authorList>
    </citation>
    <scope>NUCLEOTIDE SEQUENCE [LARGE SCALE GENOMIC DNA]</scope>
</reference>
<feature type="signal peptide" evidence="9">
    <location>
        <begin position="1"/>
        <end position="27"/>
    </location>
</feature>
<dbReference type="PROSITE" id="PS51257">
    <property type="entry name" value="PROKAR_LIPOPROTEIN"/>
    <property type="match status" value="1"/>
</dbReference>
<evidence type="ECO:0000256" key="3">
    <source>
        <dbReference type="ARBA" id="ARBA00022475"/>
    </source>
</evidence>
<evidence type="ECO:0000259" key="10">
    <source>
        <dbReference type="SMART" id="SM00499"/>
    </source>
</evidence>
<evidence type="ECO:0000256" key="6">
    <source>
        <dbReference type="ARBA" id="ARBA00023157"/>
    </source>
</evidence>
<dbReference type="GO" id="GO:0098552">
    <property type="term" value="C:side of membrane"/>
    <property type="evidence" value="ECO:0007669"/>
    <property type="project" value="UniProtKB-KW"/>
</dbReference>
<dbReference type="EMBL" id="CAUOFW020001636">
    <property type="protein sequence ID" value="CAK9147034.1"/>
    <property type="molecule type" value="Genomic_DNA"/>
</dbReference>
<dbReference type="PANTHER" id="PTHR33044">
    <property type="entry name" value="BIFUNCTIONAL INHIBITOR/LIPID-TRANSFER PROTEIN/SEED STORAGE 2S ALBUMIN SUPERFAMILY PROTEIN-RELATED"/>
    <property type="match status" value="1"/>
</dbReference>
<evidence type="ECO:0000256" key="4">
    <source>
        <dbReference type="ARBA" id="ARBA00022622"/>
    </source>
</evidence>
<dbReference type="CDD" id="cd00010">
    <property type="entry name" value="AAI_LTSS"/>
    <property type="match status" value="1"/>
</dbReference>
<keyword evidence="6" id="KW-1015">Disulfide bond</keyword>
<keyword evidence="8" id="KW-0449">Lipoprotein</keyword>
<dbReference type="Pfam" id="PF14368">
    <property type="entry name" value="LTP_2"/>
    <property type="match status" value="1"/>
</dbReference>
<feature type="chain" id="PRO_5044720896" description="Bifunctional inhibitor/plant lipid transfer protein/seed storage helical domain-containing protein" evidence="9">
    <location>
        <begin position="28"/>
        <end position="192"/>
    </location>
</feature>
<dbReference type="GO" id="GO:0005886">
    <property type="term" value="C:plasma membrane"/>
    <property type="evidence" value="ECO:0007669"/>
    <property type="project" value="UniProtKB-SubCell"/>
</dbReference>
<proteinExistence type="inferred from homology"/>
<keyword evidence="3" id="KW-1003">Cell membrane</keyword>
<evidence type="ECO:0000256" key="5">
    <source>
        <dbReference type="ARBA" id="ARBA00022729"/>
    </source>
</evidence>
<keyword evidence="4" id="KW-0472">Membrane</keyword>
<dbReference type="SUPFAM" id="SSF47699">
    <property type="entry name" value="Bifunctional inhibitor/lipid-transfer protein/seed storage 2S albumin"/>
    <property type="match status" value="1"/>
</dbReference>
<dbReference type="InterPro" id="IPR043325">
    <property type="entry name" value="LTSS"/>
</dbReference>
<comment type="similarity">
    <text evidence="2">Belongs to the plant LTP family.</text>
</comment>
<feature type="domain" description="Bifunctional inhibitor/plant lipid transfer protein/seed storage helical" evidence="10">
    <location>
        <begin position="33"/>
        <end position="112"/>
    </location>
</feature>
<comment type="subcellular location">
    <subcellularLocation>
        <location evidence="1">Cell membrane</location>
        <topology evidence="1">Lipid-anchor</topology>
        <topology evidence="1">GPI-anchor</topology>
    </subcellularLocation>
</comment>
<dbReference type="SMART" id="SM00499">
    <property type="entry name" value="AAI"/>
    <property type="match status" value="1"/>
</dbReference>
<keyword evidence="7" id="KW-0325">Glycoprotein</keyword>
<evidence type="ECO:0000256" key="8">
    <source>
        <dbReference type="ARBA" id="ARBA00023288"/>
    </source>
</evidence>
<dbReference type="EMBL" id="CAUOFW020001636">
    <property type="protein sequence ID" value="CAK9147032.1"/>
    <property type="molecule type" value="Genomic_DNA"/>
</dbReference>
<protein>
    <recommendedName>
        <fullName evidence="10">Bifunctional inhibitor/plant lipid transfer protein/seed storage helical domain-containing protein</fullName>
    </recommendedName>
</protein>
<keyword evidence="13" id="KW-1185">Reference proteome</keyword>
<sequence>MESFKALLGVTAVFGTLLVFLFSSANAQISTACTNSMITSFTPCINYITGSTSNGASSPSADCCNSVKSLMSTSLDCACLLLIGNVPVSFPFNRSLALSLPRACHGGVPIQCEGSGVPPPAPASKASAMAQPPAAKPTLQTLLASPPLVSVAPTANPGIRPVVTTTSASNPSHISAPFVLLIFVGIMVSKFY</sequence>
<name>A0ABC8RRC0_9AQUA</name>
<evidence type="ECO:0000256" key="2">
    <source>
        <dbReference type="ARBA" id="ARBA00009748"/>
    </source>
</evidence>
<evidence type="ECO:0000313" key="11">
    <source>
        <dbReference type="EMBL" id="CAK9147032.1"/>
    </source>
</evidence>
<evidence type="ECO:0000313" key="12">
    <source>
        <dbReference type="EMBL" id="CAK9147034.1"/>
    </source>
</evidence>
<gene>
    <name evidence="11" type="ORF">ILEXP_LOCUS14909</name>
    <name evidence="12" type="ORF">ILEXP_LOCUS14911</name>
</gene>
<evidence type="ECO:0000256" key="9">
    <source>
        <dbReference type="SAM" id="SignalP"/>
    </source>
</evidence>
<keyword evidence="4" id="KW-0336">GPI-anchor</keyword>
<evidence type="ECO:0000313" key="13">
    <source>
        <dbReference type="Proteomes" id="UP001642360"/>
    </source>
</evidence>
<dbReference type="InterPro" id="IPR036312">
    <property type="entry name" value="Bifun_inhib/LTP/seed_sf"/>
</dbReference>
<dbReference type="AlphaFoldDB" id="A0ABC8RRC0"/>
<evidence type="ECO:0000256" key="7">
    <source>
        <dbReference type="ARBA" id="ARBA00023180"/>
    </source>
</evidence>
<dbReference type="Gene3D" id="1.10.110.10">
    <property type="entry name" value="Plant lipid-transfer and hydrophobic proteins"/>
    <property type="match status" value="1"/>
</dbReference>
<evidence type="ECO:0000256" key="1">
    <source>
        <dbReference type="ARBA" id="ARBA00004609"/>
    </source>
</evidence>
<organism evidence="11 13">
    <name type="scientific">Ilex paraguariensis</name>
    <name type="common">yerba mate</name>
    <dbReference type="NCBI Taxonomy" id="185542"/>
    <lineage>
        <taxon>Eukaryota</taxon>
        <taxon>Viridiplantae</taxon>
        <taxon>Streptophyta</taxon>
        <taxon>Embryophyta</taxon>
        <taxon>Tracheophyta</taxon>
        <taxon>Spermatophyta</taxon>
        <taxon>Magnoliopsida</taxon>
        <taxon>eudicotyledons</taxon>
        <taxon>Gunneridae</taxon>
        <taxon>Pentapetalae</taxon>
        <taxon>asterids</taxon>
        <taxon>campanulids</taxon>
        <taxon>Aquifoliales</taxon>
        <taxon>Aquifoliaceae</taxon>
        <taxon>Ilex</taxon>
    </lineage>
</organism>